<name>A0ABQ1SI80_9FLAO</name>
<dbReference type="InterPro" id="IPR026444">
    <property type="entry name" value="Secre_tail"/>
</dbReference>
<accession>A0ABQ1SI80</accession>
<organism evidence="3 4">
    <name type="scientific">Psychroflexus planctonicus</name>
    <dbReference type="NCBI Taxonomy" id="1526575"/>
    <lineage>
        <taxon>Bacteria</taxon>
        <taxon>Pseudomonadati</taxon>
        <taxon>Bacteroidota</taxon>
        <taxon>Flavobacteriia</taxon>
        <taxon>Flavobacteriales</taxon>
        <taxon>Flavobacteriaceae</taxon>
        <taxon>Psychroflexus</taxon>
    </lineage>
</organism>
<gene>
    <name evidence="3" type="ORF">GCM10010832_21680</name>
</gene>
<dbReference type="Proteomes" id="UP000599179">
    <property type="component" value="Unassembled WGS sequence"/>
</dbReference>
<feature type="domain" description="Secretion system C-terminal sorting" evidence="2">
    <location>
        <begin position="246"/>
        <end position="308"/>
    </location>
</feature>
<dbReference type="NCBIfam" id="TIGR04183">
    <property type="entry name" value="Por_Secre_tail"/>
    <property type="match status" value="1"/>
</dbReference>
<evidence type="ECO:0000256" key="1">
    <source>
        <dbReference type="ARBA" id="ARBA00022729"/>
    </source>
</evidence>
<protein>
    <recommendedName>
        <fullName evidence="2">Secretion system C-terminal sorting domain-containing protein</fullName>
    </recommendedName>
</protein>
<evidence type="ECO:0000259" key="2">
    <source>
        <dbReference type="Pfam" id="PF18962"/>
    </source>
</evidence>
<dbReference type="Pfam" id="PF18962">
    <property type="entry name" value="Por_Secre_tail"/>
    <property type="match status" value="1"/>
</dbReference>
<dbReference type="EMBL" id="BMGM01000010">
    <property type="protein sequence ID" value="GGE41313.1"/>
    <property type="molecule type" value="Genomic_DNA"/>
</dbReference>
<evidence type="ECO:0000313" key="3">
    <source>
        <dbReference type="EMBL" id="GGE41313.1"/>
    </source>
</evidence>
<sequence length="315" mass="34659">MIHFHFRLKIFVDLFGNITKTMNMKKITLILFLFFGFFVSAQDITITQNNDPNNVTTSAVACTVGPDQVNEDEDLFLGMYFDNYFARAFDLETDHDIESDFTISSVEIGQGTGRNTTITVSLYTANTTDLTSEDLTLDLIASEDVFIISQADETVLFVPIDAVVPAGEILVMEVFVPNSGTETDEEFFMGVNSDGQTQPCYIKASNCGVDDYMDSAGIGGGQHYLMNVIGQETLSINQAELEKIEVFPNPVSDVINLELPAGLILEQARITDMNGKQLEANFVDGKMNASDLAAGQYILTLQTSAGNYNHNILKK</sequence>
<proteinExistence type="predicted"/>
<keyword evidence="1" id="KW-0732">Signal</keyword>
<keyword evidence="4" id="KW-1185">Reference proteome</keyword>
<evidence type="ECO:0000313" key="4">
    <source>
        <dbReference type="Proteomes" id="UP000599179"/>
    </source>
</evidence>
<comment type="caution">
    <text evidence="3">The sequence shown here is derived from an EMBL/GenBank/DDBJ whole genome shotgun (WGS) entry which is preliminary data.</text>
</comment>
<reference evidence="4" key="1">
    <citation type="journal article" date="2019" name="Int. J. Syst. Evol. Microbiol.">
        <title>The Global Catalogue of Microorganisms (GCM) 10K type strain sequencing project: providing services to taxonomists for standard genome sequencing and annotation.</title>
        <authorList>
            <consortium name="The Broad Institute Genomics Platform"/>
            <consortium name="The Broad Institute Genome Sequencing Center for Infectious Disease"/>
            <person name="Wu L."/>
            <person name="Ma J."/>
        </authorList>
    </citation>
    <scope>NUCLEOTIDE SEQUENCE [LARGE SCALE GENOMIC DNA]</scope>
    <source>
        <strain evidence="4">CGMCC 1.12931</strain>
    </source>
</reference>